<keyword evidence="2" id="KW-0732">Signal</keyword>
<feature type="chain" id="PRO_5009584388" evidence="2">
    <location>
        <begin position="26"/>
        <end position="168"/>
    </location>
</feature>
<dbReference type="EMBL" id="MHUW01000018">
    <property type="protein sequence ID" value="OHA83350.1"/>
    <property type="molecule type" value="Genomic_DNA"/>
</dbReference>
<keyword evidence="1" id="KW-0812">Transmembrane</keyword>
<protein>
    <submittedName>
        <fullName evidence="3">Uncharacterized protein</fullName>
    </submittedName>
</protein>
<feature type="transmembrane region" description="Helical" evidence="1">
    <location>
        <begin position="138"/>
        <end position="159"/>
    </location>
</feature>
<keyword evidence="1" id="KW-1133">Transmembrane helix</keyword>
<name>A0A1G2SEB0_9BACT</name>
<dbReference type="STRING" id="1802727.A2937_00720"/>
<dbReference type="AlphaFoldDB" id="A0A1G2SEB0"/>
<dbReference type="Proteomes" id="UP000177987">
    <property type="component" value="Unassembled WGS sequence"/>
</dbReference>
<reference evidence="3 4" key="1">
    <citation type="journal article" date="2016" name="Nat. Commun.">
        <title>Thousands of microbial genomes shed light on interconnected biogeochemical processes in an aquifer system.</title>
        <authorList>
            <person name="Anantharaman K."/>
            <person name="Brown C.T."/>
            <person name="Hug L.A."/>
            <person name="Sharon I."/>
            <person name="Castelle C.J."/>
            <person name="Probst A.J."/>
            <person name="Thomas B.C."/>
            <person name="Singh A."/>
            <person name="Wilkins M.J."/>
            <person name="Karaoz U."/>
            <person name="Brodie E.L."/>
            <person name="Williams K.H."/>
            <person name="Hubbard S.S."/>
            <person name="Banfield J.F."/>
        </authorList>
    </citation>
    <scope>NUCLEOTIDE SEQUENCE [LARGE SCALE GENOMIC DNA]</scope>
</reference>
<feature type="transmembrane region" description="Helical" evidence="1">
    <location>
        <begin position="106"/>
        <end position="126"/>
    </location>
</feature>
<dbReference type="Pfam" id="PF18895">
    <property type="entry name" value="T4SS_pilin"/>
    <property type="match status" value="1"/>
</dbReference>
<evidence type="ECO:0000256" key="1">
    <source>
        <dbReference type="SAM" id="Phobius"/>
    </source>
</evidence>
<gene>
    <name evidence="3" type="ORF">A2937_00720</name>
</gene>
<keyword evidence="1" id="KW-0472">Membrane</keyword>
<evidence type="ECO:0000256" key="2">
    <source>
        <dbReference type="SAM" id="SignalP"/>
    </source>
</evidence>
<dbReference type="InterPro" id="IPR043993">
    <property type="entry name" value="T4SS_pilin"/>
</dbReference>
<comment type="caution">
    <text evidence="3">The sequence shown here is derived from an EMBL/GenBank/DDBJ whole genome shotgun (WGS) entry which is preliminary data.</text>
</comment>
<feature type="signal peptide" evidence="2">
    <location>
        <begin position="1"/>
        <end position="25"/>
    </location>
</feature>
<evidence type="ECO:0000313" key="4">
    <source>
        <dbReference type="Proteomes" id="UP000177987"/>
    </source>
</evidence>
<organism evidence="3 4">
    <name type="scientific">Candidatus Yonathbacteria bacterium RIFCSPLOWO2_01_FULL_47_33b</name>
    <dbReference type="NCBI Taxonomy" id="1802727"/>
    <lineage>
        <taxon>Bacteria</taxon>
        <taxon>Candidatus Yonathiibacteriota</taxon>
    </lineage>
</organism>
<proteinExistence type="predicted"/>
<accession>A0A1G2SEB0</accession>
<evidence type="ECO:0000313" key="3">
    <source>
        <dbReference type="EMBL" id="OHA83350.1"/>
    </source>
</evidence>
<sequence length="168" mass="17051">MDMMKKILGALIVLAALLVGGIAFAAVSQGGTFDSPVGGTCGATPDCAAGLSCGSGGVCVSSASGGATAQSGGSTAPLARGQLQNPIKYDNFYDFVAAVLETAVEILMPFVVLAFIWSGFLFVRAQGAPAELEKAKSAIYWSIIGAFILMGAWGFAQIISTTISTLTQ</sequence>